<dbReference type="AlphaFoldDB" id="A0A2R6WUD2"/>
<organism evidence="1 2">
    <name type="scientific">Marchantia polymorpha</name>
    <name type="common">Common liverwort</name>
    <name type="synonym">Marchantia aquatica</name>
    <dbReference type="NCBI Taxonomy" id="3197"/>
    <lineage>
        <taxon>Eukaryota</taxon>
        <taxon>Viridiplantae</taxon>
        <taxon>Streptophyta</taxon>
        <taxon>Embryophyta</taxon>
        <taxon>Marchantiophyta</taxon>
        <taxon>Marchantiopsida</taxon>
        <taxon>Marchantiidae</taxon>
        <taxon>Marchantiales</taxon>
        <taxon>Marchantiaceae</taxon>
        <taxon>Marchantia</taxon>
    </lineage>
</organism>
<keyword evidence="2" id="KW-1185">Reference proteome</keyword>
<evidence type="ECO:0000313" key="2">
    <source>
        <dbReference type="Proteomes" id="UP000244005"/>
    </source>
</evidence>
<accession>A0A2R6WUD2</accession>
<proteinExistence type="predicted"/>
<name>A0A2R6WUD2_MARPO</name>
<protein>
    <submittedName>
        <fullName evidence="1">Uncharacterized protein</fullName>
    </submittedName>
</protein>
<dbReference type="Gramene" id="Mp7g05850.1">
    <property type="protein sequence ID" value="Mp7g05850.1.cds1"/>
    <property type="gene ID" value="Mp7g05850"/>
</dbReference>
<reference evidence="2" key="1">
    <citation type="journal article" date="2017" name="Cell">
        <title>Insights into land plant evolution garnered from the Marchantia polymorpha genome.</title>
        <authorList>
            <person name="Bowman J.L."/>
            <person name="Kohchi T."/>
            <person name="Yamato K.T."/>
            <person name="Jenkins J."/>
            <person name="Shu S."/>
            <person name="Ishizaki K."/>
            <person name="Yamaoka S."/>
            <person name="Nishihama R."/>
            <person name="Nakamura Y."/>
            <person name="Berger F."/>
            <person name="Adam C."/>
            <person name="Aki S.S."/>
            <person name="Althoff F."/>
            <person name="Araki T."/>
            <person name="Arteaga-Vazquez M.A."/>
            <person name="Balasubrmanian S."/>
            <person name="Barry K."/>
            <person name="Bauer D."/>
            <person name="Boehm C.R."/>
            <person name="Briginshaw L."/>
            <person name="Caballero-Perez J."/>
            <person name="Catarino B."/>
            <person name="Chen F."/>
            <person name="Chiyoda S."/>
            <person name="Chovatia M."/>
            <person name="Davies K.M."/>
            <person name="Delmans M."/>
            <person name="Demura T."/>
            <person name="Dierschke T."/>
            <person name="Dolan L."/>
            <person name="Dorantes-Acosta A.E."/>
            <person name="Eklund D.M."/>
            <person name="Florent S.N."/>
            <person name="Flores-Sandoval E."/>
            <person name="Fujiyama A."/>
            <person name="Fukuzawa H."/>
            <person name="Galik B."/>
            <person name="Grimanelli D."/>
            <person name="Grimwood J."/>
            <person name="Grossniklaus U."/>
            <person name="Hamada T."/>
            <person name="Haseloff J."/>
            <person name="Hetherington A.J."/>
            <person name="Higo A."/>
            <person name="Hirakawa Y."/>
            <person name="Hundley H.N."/>
            <person name="Ikeda Y."/>
            <person name="Inoue K."/>
            <person name="Inoue S.I."/>
            <person name="Ishida S."/>
            <person name="Jia Q."/>
            <person name="Kakita M."/>
            <person name="Kanazawa T."/>
            <person name="Kawai Y."/>
            <person name="Kawashima T."/>
            <person name="Kennedy M."/>
            <person name="Kinose K."/>
            <person name="Kinoshita T."/>
            <person name="Kohara Y."/>
            <person name="Koide E."/>
            <person name="Komatsu K."/>
            <person name="Kopischke S."/>
            <person name="Kubo M."/>
            <person name="Kyozuka J."/>
            <person name="Lagercrantz U."/>
            <person name="Lin S.S."/>
            <person name="Lindquist E."/>
            <person name="Lipzen A.M."/>
            <person name="Lu C.W."/>
            <person name="De Luna E."/>
            <person name="Martienssen R.A."/>
            <person name="Minamino N."/>
            <person name="Mizutani M."/>
            <person name="Mizutani M."/>
            <person name="Mochizuki N."/>
            <person name="Monte I."/>
            <person name="Mosher R."/>
            <person name="Nagasaki H."/>
            <person name="Nakagami H."/>
            <person name="Naramoto S."/>
            <person name="Nishitani K."/>
            <person name="Ohtani M."/>
            <person name="Okamoto T."/>
            <person name="Okumura M."/>
            <person name="Phillips J."/>
            <person name="Pollak B."/>
            <person name="Reinders A."/>
            <person name="Rovekamp M."/>
            <person name="Sano R."/>
            <person name="Sawa S."/>
            <person name="Schmid M.W."/>
            <person name="Shirakawa M."/>
            <person name="Solano R."/>
            <person name="Spunde A."/>
            <person name="Suetsugu N."/>
            <person name="Sugano S."/>
            <person name="Sugiyama A."/>
            <person name="Sun R."/>
            <person name="Suzuki Y."/>
            <person name="Takenaka M."/>
            <person name="Takezawa D."/>
            <person name="Tomogane H."/>
            <person name="Tsuzuki M."/>
            <person name="Ueda T."/>
            <person name="Umeda M."/>
            <person name="Ward J.M."/>
            <person name="Watanabe Y."/>
            <person name="Yazaki K."/>
            <person name="Yokoyama R."/>
            <person name="Yoshitake Y."/>
            <person name="Yotsui I."/>
            <person name="Zachgo S."/>
            <person name="Schmutz J."/>
        </authorList>
    </citation>
    <scope>NUCLEOTIDE SEQUENCE [LARGE SCALE GENOMIC DNA]</scope>
    <source>
        <strain evidence="2">Tak-1</strain>
    </source>
</reference>
<gene>
    <name evidence="1" type="ORF">MARPO_0057s0086</name>
</gene>
<evidence type="ECO:0000313" key="1">
    <source>
        <dbReference type="EMBL" id="PTQ37468.1"/>
    </source>
</evidence>
<dbReference type="EMBL" id="KZ772729">
    <property type="protein sequence ID" value="PTQ37468.1"/>
    <property type="molecule type" value="Genomic_DNA"/>
</dbReference>
<dbReference type="Proteomes" id="UP000244005">
    <property type="component" value="Unassembled WGS sequence"/>
</dbReference>
<sequence length="132" mass="15872">MDVLGFYRDAPVDIQERLIQAMTCEVFGWWVYESKTRTIFVKSLHSLYYAVDSEEQCNMILLAVLSGLPRKIIVETCYTESFSYYHRMVSYDKEIDVETKSWFRKKMLHRIFVEFQYTPYTKSQIMDSEEQQ</sequence>